<sequence>MSVVAINELTATTDTDVTLLAPSLTILNGCEWIDISGGHTLKHFEFNSG</sequence>
<accession>A0ABV0JIC2</accession>
<protein>
    <submittedName>
        <fullName evidence="1">Uncharacterized protein</fullName>
    </submittedName>
</protein>
<proteinExistence type="predicted"/>
<dbReference type="EMBL" id="JAMPKM010000044">
    <property type="protein sequence ID" value="MEP0820761.1"/>
    <property type="molecule type" value="Genomic_DNA"/>
</dbReference>
<gene>
    <name evidence="1" type="ORF">NC998_27115</name>
</gene>
<dbReference type="RefSeq" id="WP_190442416.1">
    <property type="nucleotide sequence ID" value="NZ_JAMPKM010000044.1"/>
</dbReference>
<reference evidence="1 2" key="1">
    <citation type="submission" date="2022-04" db="EMBL/GenBank/DDBJ databases">
        <title>Positive selection, recombination, and allopatry shape intraspecific diversity of widespread and dominant cyanobacteria.</title>
        <authorList>
            <person name="Wei J."/>
            <person name="Shu W."/>
            <person name="Hu C."/>
        </authorList>
    </citation>
    <scope>NUCLEOTIDE SEQUENCE [LARGE SCALE GENOMIC DNA]</scope>
    <source>
        <strain evidence="1 2">GB2-A4</strain>
    </source>
</reference>
<evidence type="ECO:0000313" key="2">
    <source>
        <dbReference type="Proteomes" id="UP001464891"/>
    </source>
</evidence>
<name>A0ABV0JIC2_9CYAN</name>
<comment type="caution">
    <text evidence="1">The sequence shown here is derived from an EMBL/GenBank/DDBJ whole genome shotgun (WGS) entry which is preliminary data.</text>
</comment>
<organism evidence="1 2">
    <name type="scientific">Trichocoleus desertorum GB2-A4</name>
    <dbReference type="NCBI Taxonomy" id="2933944"/>
    <lineage>
        <taxon>Bacteria</taxon>
        <taxon>Bacillati</taxon>
        <taxon>Cyanobacteriota</taxon>
        <taxon>Cyanophyceae</taxon>
        <taxon>Leptolyngbyales</taxon>
        <taxon>Trichocoleusaceae</taxon>
        <taxon>Trichocoleus</taxon>
    </lineage>
</organism>
<keyword evidence="2" id="KW-1185">Reference proteome</keyword>
<dbReference type="Proteomes" id="UP001464891">
    <property type="component" value="Unassembled WGS sequence"/>
</dbReference>
<evidence type="ECO:0000313" key="1">
    <source>
        <dbReference type="EMBL" id="MEP0820761.1"/>
    </source>
</evidence>